<gene>
    <name evidence="2" type="ORF">CEXT_760291</name>
</gene>
<sequence length="102" mass="11760">MYITFERNSFTKDLCIDRKGKPNPEISISSTSQAKKVKKKRNMDRNPTTAKVDSRQNPFPRKSKSVPGYLFNGKRMGGKSQNQNTQSRIHRDPGIRQSKSRF</sequence>
<comment type="caution">
    <text evidence="2">The sequence shown here is derived from an EMBL/GenBank/DDBJ whole genome shotgun (WGS) entry which is preliminary data.</text>
</comment>
<name>A0AAV4QYU4_CAEEX</name>
<accession>A0AAV4QYU4</accession>
<proteinExistence type="predicted"/>
<evidence type="ECO:0000313" key="2">
    <source>
        <dbReference type="EMBL" id="GIY14655.1"/>
    </source>
</evidence>
<keyword evidence="3" id="KW-1185">Reference proteome</keyword>
<feature type="compositionally biased region" description="Polar residues" evidence="1">
    <location>
        <begin position="45"/>
        <end position="57"/>
    </location>
</feature>
<dbReference type="EMBL" id="BPLR01007127">
    <property type="protein sequence ID" value="GIY14655.1"/>
    <property type="molecule type" value="Genomic_DNA"/>
</dbReference>
<organism evidence="2 3">
    <name type="scientific">Caerostris extrusa</name>
    <name type="common">Bark spider</name>
    <name type="synonym">Caerostris bankana</name>
    <dbReference type="NCBI Taxonomy" id="172846"/>
    <lineage>
        <taxon>Eukaryota</taxon>
        <taxon>Metazoa</taxon>
        <taxon>Ecdysozoa</taxon>
        <taxon>Arthropoda</taxon>
        <taxon>Chelicerata</taxon>
        <taxon>Arachnida</taxon>
        <taxon>Araneae</taxon>
        <taxon>Araneomorphae</taxon>
        <taxon>Entelegynae</taxon>
        <taxon>Araneoidea</taxon>
        <taxon>Araneidae</taxon>
        <taxon>Caerostris</taxon>
    </lineage>
</organism>
<evidence type="ECO:0000256" key="1">
    <source>
        <dbReference type="SAM" id="MobiDB-lite"/>
    </source>
</evidence>
<dbReference type="Proteomes" id="UP001054945">
    <property type="component" value="Unassembled WGS sequence"/>
</dbReference>
<reference evidence="2 3" key="1">
    <citation type="submission" date="2021-06" db="EMBL/GenBank/DDBJ databases">
        <title>Caerostris extrusa draft genome.</title>
        <authorList>
            <person name="Kono N."/>
            <person name="Arakawa K."/>
        </authorList>
    </citation>
    <scope>NUCLEOTIDE SEQUENCE [LARGE SCALE GENOMIC DNA]</scope>
</reference>
<dbReference type="AlphaFoldDB" id="A0AAV4QYU4"/>
<protein>
    <submittedName>
        <fullName evidence="2">Uncharacterized protein</fullName>
    </submittedName>
</protein>
<evidence type="ECO:0000313" key="3">
    <source>
        <dbReference type="Proteomes" id="UP001054945"/>
    </source>
</evidence>
<feature type="region of interest" description="Disordered" evidence="1">
    <location>
        <begin position="16"/>
        <end position="102"/>
    </location>
</feature>